<evidence type="ECO:0000313" key="2">
    <source>
        <dbReference type="Proteomes" id="UP000637819"/>
    </source>
</evidence>
<protein>
    <submittedName>
        <fullName evidence="1">Uncharacterized protein</fullName>
    </submittedName>
</protein>
<keyword evidence="2" id="KW-1185">Reference proteome</keyword>
<accession>A0A8T8E0Q6</accession>
<name>A0A8T8E0Q6_9EURY</name>
<sequence length="47" mass="5663">MNREDHIEFLRNLNDDYLMKHIEAYVRNGMDEQAARALAERDRRKSA</sequence>
<dbReference type="RefSeq" id="WP_204747662.1">
    <property type="nucleotide sequence ID" value="NZ_CP069188.1"/>
</dbReference>
<dbReference type="Proteomes" id="UP000637819">
    <property type="component" value="Chromosome"/>
</dbReference>
<dbReference type="KEGG" id="hsal:JMJ58_19390"/>
<organism evidence="1 2">
    <name type="scientific">Haloterrigena salifodinae</name>
    <dbReference type="NCBI Taxonomy" id="2675099"/>
    <lineage>
        <taxon>Archaea</taxon>
        <taxon>Methanobacteriati</taxon>
        <taxon>Methanobacteriota</taxon>
        <taxon>Stenosarchaea group</taxon>
        <taxon>Halobacteria</taxon>
        <taxon>Halobacteriales</taxon>
        <taxon>Natrialbaceae</taxon>
        <taxon>Haloterrigena</taxon>
    </lineage>
</organism>
<dbReference type="AlphaFoldDB" id="A0A8T8E0Q6"/>
<reference evidence="1 2" key="1">
    <citation type="submission" date="2021-01" db="EMBL/GenBank/DDBJ databases">
        <title>Genome Sequence and Methylation Pattern of Haloterrigena salifodinae BOL5-1, An Extremely Halophilic Archaeon from a Bolivian Salt Mine.</title>
        <authorList>
            <person name="DasSarma P."/>
            <person name="Anton B.P."/>
            <person name="DasSarma S.L."/>
            <person name="von Ehrenheim H.A.L."/>
            <person name="Martinez F.L."/>
            <person name="Guzman D."/>
            <person name="Roberts R.J."/>
            <person name="DasSarma S."/>
        </authorList>
    </citation>
    <scope>NUCLEOTIDE SEQUENCE [LARGE SCALE GENOMIC DNA]</scope>
    <source>
        <strain evidence="1 2">BOL5-1</strain>
    </source>
</reference>
<gene>
    <name evidence="1" type="ORF">JMJ58_19390</name>
</gene>
<proteinExistence type="predicted"/>
<dbReference type="GeneID" id="62877336"/>
<dbReference type="EMBL" id="CP069188">
    <property type="protein sequence ID" value="QRV15046.1"/>
    <property type="molecule type" value="Genomic_DNA"/>
</dbReference>
<evidence type="ECO:0000313" key="1">
    <source>
        <dbReference type="EMBL" id="QRV15046.1"/>
    </source>
</evidence>